<dbReference type="InterPro" id="IPR037051">
    <property type="entry name" value="4-carb_acid_sugar_kinase_N_sf"/>
</dbReference>
<evidence type="ECO:0000256" key="12">
    <source>
        <dbReference type="ARBA" id="ARBA00041377"/>
    </source>
</evidence>
<evidence type="ECO:0000256" key="5">
    <source>
        <dbReference type="ARBA" id="ARBA00022840"/>
    </source>
</evidence>
<dbReference type="InterPro" id="IPR010737">
    <property type="entry name" value="4-carb_acid_sugar_kinase_N"/>
</dbReference>
<evidence type="ECO:0000256" key="6">
    <source>
        <dbReference type="ARBA" id="ARBA00023277"/>
    </source>
</evidence>
<proteinExistence type="inferred from homology"/>
<organism evidence="15 16">
    <name type="scientific">Ralstonia pickettii</name>
    <name type="common">Burkholderia pickettii</name>
    <dbReference type="NCBI Taxonomy" id="329"/>
    <lineage>
        <taxon>Bacteria</taxon>
        <taxon>Pseudomonadati</taxon>
        <taxon>Pseudomonadota</taxon>
        <taxon>Betaproteobacteria</taxon>
        <taxon>Burkholderiales</taxon>
        <taxon>Burkholderiaceae</taxon>
        <taxon>Ralstonia</taxon>
    </lineage>
</organism>
<dbReference type="SUPFAM" id="SSF142764">
    <property type="entry name" value="YgbK-like"/>
    <property type="match status" value="1"/>
</dbReference>
<keyword evidence="6" id="KW-0119">Carbohydrate metabolism</keyword>
<evidence type="ECO:0000256" key="2">
    <source>
        <dbReference type="ARBA" id="ARBA00022679"/>
    </source>
</evidence>
<dbReference type="AlphaFoldDB" id="A0A2N4TV75"/>
<dbReference type="InterPro" id="IPR031475">
    <property type="entry name" value="NBD_C"/>
</dbReference>
<evidence type="ECO:0000256" key="9">
    <source>
        <dbReference type="ARBA" id="ARBA00037335"/>
    </source>
</evidence>
<evidence type="ECO:0000256" key="10">
    <source>
        <dbReference type="ARBA" id="ARBA00039095"/>
    </source>
</evidence>
<evidence type="ECO:0000256" key="11">
    <source>
        <dbReference type="ARBA" id="ARBA00039461"/>
    </source>
</evidence>
<keyword evidence="3" id="KW-0547">Nucleotide-binding</keyword>
<protein>
    <recommendedName>
        <fullName evidence="11">3-oxo-tetronate kinase</fullName>
        <ecNumber evidence="10">2.7.1.217</ecNumber>
    </recommendedName>
    <alternativeName>
        <fullName evidence="12">3-dehydrotetronate 4-kinase</fullName>
    </alternativeName>
</protein>
<evidence type="ECO:0000259" key="14">
    <source>
        <dbReference type="Pfam" id="PF17042"/>
    </source>
</evidence>
<dbReference type="EMBL" id="PKQE01000001">
    <property type="protein sequence ID" value="PLC43571.1"/>
    <property type="molecule type" value="Genomic_DNA"/>
</dbReference>
<dbReference type="InterPro" id="IPR050007">
    <property type="entry name" value="OtnK"/>
</dbReference>
<comment type="similarity">
    <text evidence="1">Belongs to the four-carbon acid sugar kinase family.</text>
</comment>
<keyword evidence="4" id="KW-0418">Kinase</keyword>
<sequence>MSAAPTSRPVLGCIADDFTGATDLANMLVRAGMRTVQAIGVPQAGAEAIAADADAIVVALKSRTIPAADAVAQSLNALHWLRAQGCSRFFFKYCSTFDSTDAGNIGPVAEALMAELGTDFTLACTAFPENGRTIFRGHLFVGDVLLNASGMEHHPLTPMRDPNLVSVLARQSAGKVGLLRYDTVMRGAQAARDQAQQLRADGVKLAIADAISNDDLIVLGEAFADLPLLTGGSGLALGLPAQYRRAGLITAQGNAAQLPAVADSAIVLSGSCSRATNAQVAHWRASRPAFQIDPLALAEGKPVVVEALDFVHRHAGQTVLVYATSAPEQVAHVQKTLGVERAGKLVEDALGRIARTLHADGVRRFVVAGGETSGAVVQALDVRALRIGPQIDPGVPWTATIDKDPVALALKSGNFGTVDFFEKALAQLAHATTEPVA</sequence>
<dbReference type="Gene3D" id="3.40.980.20">
    <property type="entry name" value="Four-carbon acid sugar kinase, nucleotide binding domain"/>
    <property type="match status" value="1"/>
</dbReference>
<accession>A0A2N4TV75</accession>
<comment type="caution">
    <text evidence="15">The sequence shown here is derived from an EMBL/GenBank/DDBJ whole genome shotgun (WGS) entry which is preliminary data.</text>
</comment>
<evidence type="ECO:0000313" key="16">
    <source>
        <dbReference type="Proteomes" id="UP000234456"/>
    </source>
</evidence>
<comment type="catalytic activity">
    <reaction evidence="7">
        <text>3-dehydro-L-erythronate + ATP = 3-dehydro-4-O-phospho-L-erythronate + ADP + H(+)</text>
        <dbReference type="Rhea" id="RHEA:52552"/>
        <dbReference type="ChEBI" id="CHEBI:15378"/>
        <dbReference type="ChEBI" id="CHEBI:30616"/>
        <dbReference type="ChEBI" id="CHEBI:136592"/>
        <dbReference type="ChEBI" id="CHEBI:136670"/>
        <dbReference type="ChEBI" id="CHEBI:456216"/>
        <dbReference type="EC" id="2.7.1.217"/>
    </reaction>
</comment>
<evidence type="ECO:0000256" key="7">
    <source>
        <dbReference type="ARBA" id="ARBA00035898"/>
    </source>
</evidence>
<dbReference type="Gene3D" id="3.40.50.10840">
    <property type="entry name" value="Putative sugar-binding, N-terminal domain"/>
    <property type="match status" value="1"/>
</dbReference>
<feature type="domain" description="Four-carbon acid sugar kinase N-terminal" evidence="13">
    <location>
        <begin position="11"/>
        <end position="238"/>
    </location>
</feature>
<dbReference type="Pfam" id="PF07005">
    <property type="entry name" value="SBD_N"/>
    <property type="match status" value="1"/>
</dbReference>
<dbReference type="NCBIfam" id="NF043035">
    <property type="entry name" value="OxoTetrKin"/>
    <property type="match status" value="1"/>
</dbReference>
<evidence type="ECO:0000313" key="15">
    <source>
        <dbReference type="EMBL" id="PLC43571.1"/>
    </source>
</evidence>
<evidence type="ECO:0000256" key="4">
    <source>
        <dbReference type="ARBA" id="ARBA00022777"/>
    </source>
</evidence>
<keyword evidence="5" id="KW-0067">ATP-binding</keyword>
<dbReference type="RefSeq" id="WP_102064185.1">
    <property type="nucleotide sequence ID" value="NZ_PKQE01000001.1"/>
</dbReference>
<evidence type="ECO:0000256" key="3">
    <source>
        <dbReference type="ARBA" id="ARBA00022741"/>
    </source>
</evidence>
<dbReference type="InterPro" id="IPR042213">
    <property type="entry name" value="NBD_C_sf"/>
</dbReference>
<gene>
    <name evidence="15" type="ORF">C0Q88_02295</name>
</gene>
<evidence type="ECO:0000256" key="1">
    <source>
        <dbReference type="ARBA" id="ARBA00005715"/>
    </source>
</evidence>
<feature type="domain" description="Four-carbon acid sugar kinase nucleotide binding" evidence="14">
    <location>
        <begin position="267"/>
        <end position="421"/>
    </location>
</feature>
<comment type="catalytic activity">
    <reaction evidence="8">
        <text>3-dehydro-D-erythronate + ATP = 3-dehydro-4-O-phospho-D-erythronate + ADP + H(+)</text>
        <dbReference type="Rhea" id="RHEA:52556"/>
        <dbReference type="ChEBI" id="CHEBI:15378"/>
        <dbReference type="ChEBI" id="CHEBI:30616"/>
        <dbReference type="ChEBI" id="CHEBI:57958"/>
        <dbReference type="ChEBI" id="CHEBI:136593"/>
        <dbReference type="ChEBI" id="CHEBI:456216"/>
        <dbReference type="EC" id="2.7.1.217"/>
    </reaction>
</comment>
<dbReference type="EC" id="2.7.1.217" evidence="10"/>
<dbReference type="GO" id="GO:0016301">
    <property type="term" value="F:kinase activity"/>
    <property type="evidence" value="ECO:0007669"/>
    <property type="project" value="UniProtKB-KW"/>
</dbReference>
<dbReference type="OrthoDB" id="191465at2"/>
<evidence type="ECO:0000259" key="13">
    <source>
        <dbReference type="Pfam" id="PF07005"/>
    </source>
</evidence>
<evidence type="ECO:0000256" key="8">
    <source>
        <dbReference type="ARBA" id="ARBA00036346"/>
    </source>
</evidence>
<dbReference type="GO" id="GO:0005524">
    <property type="term" value="F:ATP binding"/>
    <property type="evidence" value="ECO:0007669"/>
    <property type="project" value="UniProtKB-KW"/>
</dbReference>
<keyword evidence="2" id="KW-0808">Transferase</keyword>
<comment type="function">
    <text evidence="9">Catalyzes the ATP-dependent phosphorylation of 3-oxo-tetronate to 3-oxo-tetronate 4-phosphate.</text>
</comment>
<dbReference type="Proteomes" id="UP000234456">
    <property type="component" value="Unassembled WGS sequence"/>
</dbReference>
<reference evidence="15 16" key="1">
    <citation type="submission" date="2017-12" db="EMBL/GenBank/DDBJ databases">
        <title>Draft genome sequence of Ralstonia pickettii 52.</title>
        <authorList>
            <person name="Zheng B."/>
        </authorList>
    </citation>
    <scope>NUCLEOTIDE SEQUENCE [LARGE SCALE GENOMIC DNA]</scope>
    <source>
        <strain evidence="15 16">52</strain>
    </source>
</reference>
<name>A0A2N4TV75_RALPI</name>
<dbReference type="Pfam" id="PF17042">
    <property type="entry name" value="NBD_C"/>
    <property type="match status" value="1"/>
</dbReference>